<dbReference type="KEGG" id="abaw:D5400_05450"/>
<dbReference type="Pfam" id="PF13411">
    <property type="entry name" value="MerR_1"/>
    <property type="match status" value="1"/>
</dbReference>
<dbReference type="SUPFAM" id="SSF46955">
    <property type="entry name" value="Putative DNA-binding domain"/>
    <property type="match status" value="1"/>
</dbReference>
<keyword evidence="1 3" id="KW-0238">DNA-binding</keyword>
<keyword evidence="4" id="KW-1185">Reference proteome</keyword>
<gene>
    <name evidence="3" type="ORF">D5400_05450</name>
</gene>
<evidence type="ECO:0000313" key="4">
    <source>
        <dbReference type="Proteomes" id="UP000268192"/>
    </source>
</evidence>
<name>A0A3S9B9G6_9HYPH</name>
<sequence length="143" mass="16526">MDRIASHAAETDDGAFGPEDQLFRIGDLAAEFGVTLRTLRFYEDKDLLQPRRIGVTRLYSRRDRARLKLILLGKRLGFSLEEVRRMIELYDPEGRNKTQLKVALDKGGEQLQRLKDQRMEIDTAIRELEQTMAVVREMLSSST</sequence>
<dbReference type="Proteomes" id="UP000268192">
    <property type="component" value="Chromosome"/>
</dbReference>
<dbReference type="CDD" id="cd04776">
    <property type="entry name" value="HTH_GnyR"/>
    <property type="match status" value="1"/>
</dbReference>
<dbReference type="InterPro" id="IPR009061">
    <property type="entry name" value="DNA-bd_dom_put_sf"/>
</dbReference>
<dbReference type="OrthoDB" id="9803659at2"/>
<evidence type="ECO:0000313" key="3">
    <source>
        <dbReference type="EMBL" id="AZN73600.1"/>
    </source>
</evidence>
<accession>A0A3S9B9G6</accession>
<dbReference type="GO" id="GO:0003677">
    <property type="term" value="F:DNA binding"/>
    <property type="evidence" value="ECO:0007669"/>
    <property type="project" value="UniProtKB-KW"/>
</dbReference>
<feature type="domain" description="HTH merR-type" evidence="2">
    <location>
        <begin position="22"/>
        <end position="89"/>
    </location>
</feature>
<dbReference type="EMBL" id="CP032509">
    <property type="protein sequence ID" value="AZN73600.1"/>
    <property type="molecule type" value="Genomic_DNA"/>
</dbReference>
<dbReference type="PANTHER" id="PTHR30204:SF58">
    <property type="entry name" value="HTH-TYPE TRANSCRIPTIONAL REGULATOR YFMP"/>
    <property type="match status" value="1"/>
</dbReference>
<dbReference type="SMART" id="SM00422">
    <property type="entry name" value="HTH_MERR"/>
    <property type="match status" value="1"/>
</dbReference>
<reference evidence="3 4" key="1">
    <citation type="submission" date="2018-09" db="EMBL/GenBank/DDBJ databases">
        <title>Marinorhizobium profundi gen. nov., sp. nov., isolated from a deep-sea sediment sample from the New Britain Trench and proposal of Marinorhizobiaceae fam. nov. in the order Rhizobiales of the class Alphaproteobacteria.</title>
        <authorList>
            <person name="Cao J."/>
        </authorList>
    </citation>
    <scope>NUCLEOTIDE SEQUENCE [LARGE SCALE GENOMIC DNA]</scope>
    <source>
        <strain evidence="3 4">WS11</strain>
    </source>
</reference>
<dbReference type="GO" id="GO:0003700">
    <property type="term" value="F:DNA-binding transcription factor activity"/>
    <property type="evidence" value="ECO:0007669"/>
    <property type="project" value="InterPro"/>
</dbReference>
<dbReference type="PROSITE" id="PS50937">
    <property type="entry name" value="HTH_MERR_2"/>
    <property type="match status" value="1"/>
</dbReference>
<organism evidence="3 4">
    <name type="scientific">Georhizobium profundi</name>
    <dbReference type="NCBI Taxonomy" id="2341112"/>
    <lineage>
        <taxon>Bacteria</taxon>
        <taxon>Pseudomonadati</taxon>
        <taxon>Pseudomonadota</taxon>
        <taxon>Alphaproteobacteria</taxon>
        <taxon>Hyphomicrobiales</taxon>
        <taxon>Rhizobiaceae</taxon>
        <taxon>Georhizobium</taxon>
    </lineage>
</organism>
<dbReference type="Gene3D" id="1.10.1660.10">
    <property type="match status" value="1"/>
</dbReference>
<dbReference type="InterPro" id="IPR000551">
    <property type="entry name" value="MerR-type_HTH_dom"/>
</dbReference>
<proteinExistence type="predicted"/>
<evidence type="ECO:0000256" key="1">
    <source>
        <dbReference type="ARBA" id="ARBA00023125"/>
    </source>
</evidence>
<evidence type="ECO:0000259" key="2">
    <source>
        <dbReference type="PROSITE" id="PS50937"/>
    </source>
</evidence>
<dbReference type="InterPro" id="IPR047057">
    <property type="entry name" value="MerR_fam"/>
</dbReference>
<dbReference type="AlphaFoldDB" id="A0A3S9B9G6"/>
<protein>
    <submittedName>
        <fullName evidence="3">MerR family DNA-binding transcriptional regulator</fullName>
    </submittedName>
</protein>
<dbReference type="PANTHER" id="PTHR30204">
    <property type="entry name" value="REDOX-CYCLING DRUG-SENSING TRANSCRIPTIONAL ACTIVATOR SOXR"/>
    <property type="match status" value="1"/>
</dbReference>